<reference evidence="1 2" key="1">
    <citation type="submission" date="2020-11" db="EMBL/GenBank/DDBJ databases">
        <title>Sequencing the genomes of 1000 actinobacteria strains.</title>
        <authorList>
            <person name="Klenk H.-P."/>
        </authorList>
    </citation>
    <scope>NUCLEOTIDE SEQUENCE [LARGE SCALE GENOMIC DNA]</scope>
    <source>
        <strain evidence="1 2">DSM 101692</strain>
    </source>
</reference>
<dbReference type="Proteomes" id="UP000614915">
    <property type="component" value="Unassembled WGS sequence"/>
</dbReference>
<dbReference type="RefSeq" id="WP_196928316.1">
    <property type="nucleotide sequence ID" value="NZ_JADOTX010000001.1"/>
</dbReference>
<name>A0ABS0JLD4_9ACTN</name>
<keyword evidence="2" id="KW-1185">Reference proteome</keyword>
<evidence type="ECO:0000313" key="1">
    <source>
        <dbReference type="EMBL" id="MBG6067864.1"/>
    </source>
</evidence>
<proteinExistence type="predicted"/>
<sequence length="101" mass="10821">MYRIDQNARAILRAAVTPTAAGPSILDDSGEWHGTATELRAAVVALCAEAGRAELADYLPTAPALSRALLDPDQRILPSATVTASRTMRARTIHIRRTEAL</sequence>
<gene>
    <name evidence="1" type="ORF">IW248_004151</name>
</gene>
<dbReference type="EMBL" id="JADOTX010000001">
    <property type="protein sequence ID" value="MBG6067864.1"/>
    <property type="molecule type" value="Genomic_DNA"/>
</dbReference>
<accession>A0ABS0JLD4</accession>
<comment type="caution">
    <text evidence="1">The sequence shown here is derived from an EMBL/GenBank/DDBJ whole genome shotgun (WGS) entry which is preliminary data.</text>
</comment>
<evidence type="ECO:0000313" key="2">
    <source>
        <dbReference type="Proteomes" id="UP000614915"/>
    </source>
</evidence>
<protein>
    <submittedName>
        <fullName evidence="1">Uncharacterized protein</fullName>
    </submittedName>
</protein>
<organism evidence="1 2">
    <name type="scientific">Micromonospora ureilytica</name>
    <dbReference type="NCBI Taxonomy" id="709868"/>
    <lineage>
        <taxon>Bacteria</taxon>
        <taxon>Bacillati</taxon>
        <taxon>Actinomycetota</taxon>
        <taxon>Actinomycetes</taxon>
        <taxon>Micromonosporales</taxon>
        <taxon>Micromonosporaceae</taxon>
        <taxon>Micromonospora</taxon>
    </lineage>
</organism>